<name>A0A915E7E9_9BILA</name>
<feature type="compositionally biased region" description="Acidic residues" evidence="2">
    <location>
        <begin position="387"/>
        <end position="397"/>
    </location>
</feature>
<dbReference type="Proteomes" id="UP000887574">
    <property type="component" value="Unplaced"/>
</dbReference>
<evidence type="ECO:0000256" key="1">
    <source>
        <dbReference type="SAM" id="Coils"/>
    </source>
</evidence>
<reference evidence="4" key="1">
    <citation type="submission" date="2022-11" db="UniProtKB">
        <authorList>
            <consortium name="WormBaseParasite"/>
        </authorList>
    </citation>
    <scope>IDENTIFICATION</scope>
</reference>
<organism evidence="3 4">
    <name type="scientific">Ditylenchus dipsaci</name>
    <dbReference type="NCBI Taxonomy" id="166011"/>
    <lineage>
        <taxon>Eukaryota</taxon>
        <taxon>Metazoa</taxon>
        <taxon>Ecdysozoa</taxon>
        <taxon>Nematoda</taxon>
        <taxon>Chromadorea</taxon>
        <taxon>Rhabditida</taxon>
        <taxon>Tylenchina</taxon>
        <taxon>Tylenchomorpha</taxon>
        <taxon>Sphaerularioidea</taxon>
        <taxon>Anguinidae</taxon>
        <taxon>Anguininae</taxon>
        <taxon>Ditylenchus</taxon>
    </lineage>
</organism>
<dbReference type="WBParaSite" id="jg26549">
    <property type="protein sequence ID" value="jg26549"/>
    <property type="gene ID" value="jg26549"/>
</dbReference>
<dbReference type="Pfam" id="PF03564">
    <property type="entry name" value="DUF1759"/>
    <property type="match status" value="1"/>
</dbReference>
<dbReference type="PANTHER" id="PTHR22954:SF3">
    <property type="entry name" value="PROTEIN CBG08539"/>
    <property type="match status" value="1"/>
</dbReference>
<dbReference type="AlphaFoldDB" id="A0A915E7E9"/>
<keyword evidence="3" id="KW-1185">Reference proteome</keyword>
<feature type="coiled-coil region" evidence="1">
    <location>
        <begin position="54"/>
        <end position="88"/>
    </location>
</feature>
<feature type="compositionally biased region" description="Polar residues" evidence="2">
    <location>
        <begin position="474"/>
        <end position="487"/>
    </location>
</feature>
<dbReference type="PANTHER" id="PTHR22954">
    <property type="entry name" value="RETROVIRAL PROTEASE-RELATED"/>
    <property type="match status" value="1"/>
</dbReference>
<evidence type="ECO:0000256" key="2">
    <source>
        <dbReference type="SAM" id="MobiDB-lite"/>
    </source>
</evidence>
<evidence type="ECO:0000313" key="4">
    <source>
        <dbReference type="WBParaSite" id="jg26549"/>
    </source>
</evidence>
<dbReference type="InterPro" id="IPR005312">
    <property type="entry name" value="DUF1759"/>
</dbReference>
<feature type="compositionally biased region" description="Acidic residues" evidence="2">
    <location>
        <begin position="443"/>
        <end position="459"/>
    </location>
</feature>
<evidence type="ECO:0000313" key="3">
    <source>
        <dbReference type="Proteomes" id="UP000887574"/>
    </source>
</evidence>
<protein>
    <submittedName>
        <fullName evidence="4">Uncharacterized protein</fullName>
    </submittedName>
</protein>
<accession>A0A915E7E9</accession>
<proteinExistence type="predicted"/>
<feature type="region of interest" description="Disordered" evidence="2">
    <location>
        <begin position="330"/>
        <end position="496"/>
    </location>
</feature>
<sequence>MTAPLRAKIRIAVKNLEALLQEDNTFQWGKNASKTATHNLNLLEAVSARASVRLKQVELQINKAYQAIENYTGEIMNLTAAKKAQESATFEKFMTDFSVESTMEEASKISSQLQDKIVNWKFTARKKAYQPEAAAKPSISYSSAVRLPLLQLINFSGVRAEWQEFWEIFRVAVHENQQLSAAEKFLYLRSVLKKEAKDYIAGLSTEAANYSLAVKLLNSKYDNKEERTRELHLQLLERRQCKCLNDCQKLVIFLAKTVRQLKILEQEVEIPAVWLVLEQNLTHNGLPRKFLRAILEKKASDPEWNTSKFLEEFELLVKKEERLQSICNSSGAKTVDGASSDEECSDNDSESEYSESEQSEDELEGSELSCDSENEELEKSALTVDTAESEDSSDEEDKVFSSSAPISEIKSSQKEYHDEEIGDSTSMWAHCKNSAGDLKESEYSPDEEEYLDSSSESENESSSKECSEAEENQENSTTTWPMEQSLQMKVKIHSKP</sequence>
<feature type="compositionally biased region" description="Acidic residues" evidence="2">
    <location>
        <begin position="339"/>
        <end position="376"/>
    </location>
</feature>
<feature type="compositionally biased region" description="Low complexity" evidence="2">
    <location>
        <begin position="400"/>
        <end position="410"/>
    </location>
</feature>
<keyword evidence="1" id="KW-0175">Coiled coil</keyword>